<gene>
    <name evidence="2" type="ORF">F2P81_005227</name>
    <name evidence="1" type="ORF">SMAX5B_009250</name>
</gene>
<proteinExistence type="predicted"/>
<dbReference type="AlphaFoldDB" id="A0A2U9C1P4"/>
<evidence type="ECO:0000313" key="3">
    <source>
        <dbReference type="Proteomes" id="UP000246464"/>
    </source>
</evidence>
<reference evidence="1 3" key="1">
    <citation type="submission" date="2017-12" db="EMBL/GenBank/DDBJ databases">
        <title>Integrating genomic resources of turbot (Scophthalmus maximus) in depth evaluation of genetic and physical mapping variation across individuals.</title>
        <authorList>
            <person name="Martinez P."/>
        </authorList>
    </citation>
    <scope>NUCLEOTIDE SEQUENCE [LARGE SCALE GENOMIC DNA]</scope>
</reference>
<evidence type="ECO:0000313" key="1">
    <source>
        <dbReference type="EMBL" id="AWP10481.1"/>
    </source>
</evidence>
<evidence type="ECO:0000313" key="2">
    <source>
        <dbReference type="EMBL" id="KAF0041695.1"/>
    </source>
</evidence>
<organism evidence="1 3">
    <name type="scientific">Scophthalmus maximus</name>
    <name type="common">Turbot</name>
    <name type="synonym">Psetta maxima</name>
    <dbReference type="NCBI Taxonomy" id="52904"/>
    <lineage>
        <taxon>Eukaryota</taxon>
        <taxon>Metazoa</taxon>
        <taxon>Chordata</taxon>
        <taxon>Craniata</taxon>
        <taxon>Vertebrata</taxon>
        <taxon>Euteleostomi</taxon>
        <taxon>Actinopterygii</taxon>
        <taxon>Neopterygii</taxon>
        <taxon>Teleostei</taxon>
        <taxon>Neoteleostei</taxon>
        <taxon>Acanthomorphata</taxon>
        <taxon>Carangaria</taxon>
        <taxon>Pleuronectiformes</taxon>
        <taxon>Pleuronectoidei</taxon>
        <taxon>Scophthalmidae</taxon>
        <taxon>Scophthalmus</taxon>
    </lineage>
</organism>
<protein>
    <submittedName>
        <fullName evidence="1">Uncharacterized protein</fullName>
    </submittedName>
</protein>
<dbReference type="Proteomes" id="UP000438429">
    <property type="component" value="Unassembled WGS sequence"/>
</dbReference>
<evidence type="ECO:0000313" key="4">
    <source>
        <dbReference type="Proteomes" id="UP000438429"/>
    </source>
</evidence>
<keyword evidence="3" id="KW-1185">Reference proteome</keyword>
<dbReference type="EMBL" id="VEVO01000005">
    <property type="protein sequence ID" value="KAF0041695.1"/>
    <property type="molecule type" value="Genomic_DNA"/>
</dbReference>
<name>A0A2U9C1P4_SCOMX</name>
<dbReference type="EMBL" id="CP026254">
    <property type="protein sequence ID" value="AWP10481.1"/>
    <property type="molecule type" value="Genomic_DNA"/>
</dbReference>
<accession>A0A2U9C1P4</accession>
<sequence length="68" mass="6947">MRPALILIPQRRGIVTTAGAAVGGATVDAETVENDLETEDANLRVTAAVVAAANRSVGTMLGSRRSLA</sequence>
<reference evidence="2 4" key="2">
    <citation type="submission" date="2019-06" db="EMBL/GenBank/DDBJ databases">
        <title>Draft genomes of female and male turbot (Scophthalmus maximus).</title>
        <authorList>
            <person name="Xu H."/>
            <person name="Xu X.-W."/>
            <person name="Shao C."/>
            <person name="Chen S."/>
        </authorList>
    </citation>
    <scope>NUCLEOTIDE SEQUENCE [LARGE SCALE GENOMIC DNA]</scope>
    <source>
        <strain evidence="2">Ysfricsl-2016a</strain>
        <tissue evidence="2">Blood</tissue>
    </source>
</reference>
<dbReference type="Proteomes" id="UP000246464">
    <property type="component" value="Chromosome 12"/>
</dbReference>